<dbReference type="Pfam" id="PF02453">
    <property type="entry name" value="Reticulon"/>
    <property type="match status" value="1"/>
</dbReference>
<dbReference type="PANTHER" id="PTHR10994">
    <property type="entry name" value="RETICULON"/>
    <property type="match status" value="1"/>
</dbReference>
<feature type="compositionally biased region" description="Pro residues" evidence="7">
    <location>
        <begin position="1"/>
        <end position="15"/>
    </location>
</feature>
<sequence>MSAVPEPEPVMPAEPQPDEAESQDHVTTPHLIDNNVVKDVVLWRRKKLNATILILETATWVFMQLYQFKFITLISWLAIFLLASIFLYANLTTLVGKEAPHLMSRFEVTEETAMEMARTVRAWIEEAIRLLLWVGAEKEWHVFAGVEVGLLLLSYVATFMDLLTFLYIGTIASMTVPVAYVKNEDKIQRLMKWLRERCNKSYQVLDDKAIQKIKNKVMNGKDKKTE</sequence>
<organism evidence="9 10">
    <name type="scientific">Stylosanthes scabra</name>
    <dbReference type="NCBI Taxonomy" id="79078"/>
    <lineage>
        <taxon>Eukaryota</taxon>
        <taxon>Viridiplantae</taxon>
        <taxon>Streptophyta</taxon>
        <taxon>Embryophyta</taxon>
        <taxon>Tracheophyta</taxon>
        <taxon>Spermatophyta</taxon>
        <taxon>Magnoliopsida</taxon>
        <taxon>eudicotyledons</taxon>
        <taxon>Gunneridae</taxon>
        <taxon>Pentapetalae</taxon>
        <taxon>rosids</taxon>
        <taxon>fabids</taxon>
        <taxon>Fabales</taxon>
        <taxon>Fabaceae</taxon>
        <taxon>Papilionoideae</taxon>
        <taxon>50 kb inversion clade</taxon>
        <taxon>dalbergioids sensu lato</taxon>
        <taxon>Dalbergieae</taxon>
        <taxon>Pterocarpus clade</taxon>
        <taxon>Stylosanthes</taxon>
    </lineage>
</organism>
<feature type="transmembrane region" description="Helical" evidence="6">
    <location>
        <begin position="73"/>
        <end position="95"/>
    </location>
</feature>
<feature type="transmembrane region" description="Helical" evidence="6">
    <location>
        <begin position="164"/>
        <end position="181"/>
    </location>
</feature>
<feature type="domain" description="Reticulon" evidence="8">
    <location>
        <begin position="37"/>
        <end position="226"/>
    </location>
</feature>
<evidence type="ECO:0000256" key="2">
    <source>
        <dbReference type="ARBA" id="ARBA00022692"/>
    </source>
</evidence>
<proteinExistence type="predicted"/>
<evidence type="ECO:0000256" key="3">
    <source>
        <dbReference type="ARBA" id="ARBA00022824"/>
    </source>
</evidence>
<dbReference type="EMBL" id="JASCZI010151039">
    <property type="protein sequence ID" value="MED6167399.1"/>
    <property type="molecule type" value="Genomic_DNA"/>
</dbReference>
<evidence type="ECO:0000259" key="8">
    <source>
        <dbReference type="PROSITE" id="PS50845"/>
    </source>
</evidence>
<feature type="region of interest" description="Disordered" evidence="7">
    <location>
        <begin position="1"/>
        <end position="26"/>
    </location>
</feature>
<keyword evidence="4 6" id="KW-1133">Transmembrane helix</keyword>
<evidence type="ECO:0000256" key="7">
    <source>
        <dbReference type="SAM" id="MobiDB-lite"/>
    </source>
</evidence>
<keyword evidence="2 6" id="KW-0812">Transmembrane</keyword>
<comment type="subcellular location">
    <subcellularLocation>
        <location evidence="1 6">Endoplasmic reticulum membrane</location>
        <topology evidence="1 6">Multi-pass membrane protein</topology>
    </subcellularLocation>
</comment>
<evidence type="ECO:0000313" key="10">
    <source>
        <dbReference type="Proteomes" id="UP001341840"/>
    </source>
</evidence>
<evidence type="ECO:0000256" key="6">
    <source>
        <dbReference type="RuleBase" id="RU363132"/>
    </source>
</evidence>
<dbReference type="InterPro" id="IPR003388">
    <property type="entry name" value="Reticulon"/>
</dbReference>
<name>A0ABU6V2Q1_9FABA</name>
<evidence type="ECO:0000256" key="4">
    <source>
        <dbReference type="ARBA" id="ARBA00022989"/>
    </source>
</evidence>
<gene>
    <name evidence="9" type="ORF">PIB30_002369</name>
</gene>
<evidence type="ECO:0000256" key="1">
    <source>
        <dbReference type="ARBA" id="ARBA00004477"/>
    </source>
</evidence>
<dbReference type="Proteomes" id="UP001341840">
    <property type="component" value="Unassembled WGS sequence"/>
</dbReference>
<keyword evidence="3 6" id="KW-0256">Endoplasmic reticulum</keyword>
<dbReference type="PROSITE" id="PS50845">
    <property type="entry name" value="RETICULON"/>
    <property type="match status" value="1"/>
</dbReference>
<comment type="caution">
    <text evidence="9">The sequence shown here is derived from an EMBL/GenBank/DDBJ whole genome shotgun (WGS) entry which is preliminary data.</text>
</comment>
<keyword evidence="5 6" id="KW-0472">Membrane</keyword>
<evidence type="ECO:0000256" key="5">
    <source>
        <dbReference type="ARBA" id="ARBA00023136"/>
    </source>
</evidence>
<evidence type="ECO:0000313" key="9">
    <source>
        <dbReference type="EMBL" id="MED6167399.1"/>
    </source>
</evidence>
<dbReference type="PANTHER" id="PTHR10994:SF145">
    <property type="entry name" value="RETICULON-LIKE PROTEIN B13"/>
    <property type="match status" value="1"/>
</dbReference>
<dbReference type="InterPro" id="IPR045064">
    <property type="entry name" value="Reticulon-like"/>
</dbReference>
<keyword evidence="10" id="KW-1185">Reference proteome</keyword>
<reference evidence="9 10" key="1">
    <citation type="journal article" date="2023" name="Plants (Basel)">
        <title>Bridging the Gap: Combining Genomics and Transcriptomics Approaches to Understand Stylosanthes scabra, an Orphan Legume from the Brazilian Caatinga.</title>
        <authorList>
            <person name="Ferreira-Neto J.R.C."/>
            <person name="da Silva M.D."/>
            <person name="Binneck E."/>
            <person name="de Melo N.F."/>
            <person name="da Silva R.H."/>
            <person name="de Melo A.L.T.M."/>
            <person name="Pandolfi V."/>
            <person name="Bustamante F.O."/>
            <person name="Brasileiro-Vidal A.C."/>
            <person name="Benko-Iseppon A.M."/>
        </authorList>
    </citation>
    <scope>NUCLEOTIDE SEQUENCE [LARGE SCALE GENOMIC DNA]</scope>
    <source>
        <tissue evidence="9">Leaves</tissue>
    </source>
</reference>
<protein>
    <recommendedName>
        <fullName evidence="6">Reticulon-like protein</fullName>
    </recommendedName>
</protein>
<accession>A0ABU6V2Q1</accession>